<gene>
    <name evidence="1" type="ORF">Mgra_00000207</name>
</gene>
<evidence type="ECO:0000313" key="2">
    <source>
        <dbReference type="Proteomes" id="UP000605970"/>
    </source>
</evidence>
<feature type="non-terminal residue" evidence="1">
    <location>
        <position position="1"/>
    </location>
</feature>
<evidence type="ECO:0000313" key="1">
    <source>
        <dbReference type="EMBL" id="KAF7640386.1"/>
    </source>
</evidence>
<organism evidence="1 2">
    <name type="scientific">Meloidogyne graminicola</name>
    <dbReference type="NCBI Taxonomy" id="189291"/>
    <lineage>
        <taxon>Eukaryota</taxon>
        <taxon>Metazoa</taxon>
        <taxon>Ecdysozoa</taxon>
        <taxon>Nematoda</taxon>
        <taxon>Chromadorea</taxon>
        <taxon>Rhabditida</taxon>
        <taxon>Tylenchina</taxon>
        <taxon>Tylenchomorpha</taxon>
        <taxon>Tylenchoidea</taxon>
        <taxon>Meloidogynidae</taxon>
        <taxon>Meloidogyninae</taxon>
        <taxon>Meloidogyne</taxon>
    </lineage>
</organism>
<dbReference type="EMBL" id="JABEBT010000001">
    <property type="protein sequence ID" value="KAF7640386.1"/>
    <property type="molecule type" value="Genomic_DNA"/>
</dbReference>
<keyword evidence="2" id="KW-1185">Reference proteome</keyword>
<proteinExistence type="predicted"/>
<comment type="caution">
    <text evidence="1">The sequence shown here is derived from an EMBL/GenBank/DDBJ whole genome shotgun (WGS) entry which is preliminary data.</text>
</comment>
<dbReference type="AlphaFoldDB" id="A0A8T0A502"/>
<protein>
    <submittedName>
        <fullName evidence="1">Uncharacterized protein</fullName>
    </submittedName>
</protein>
<name>A0A8T0A502_9BILA</name>
<sequence length="249" mass="29354">YSPSSSPLFEALSLSLSNYSINYLNKLKELIILETKYITAVFESFGGFNLIIKDFENELIHWIGINSKLIAIACEVHWSVPEKFRNRQMDIKLKEYLHNALRENNKRILELNYKENNQIQQLPLILAKSRTEENCLRDIENDSFQGIYRRYYPALLTLQDQTTIDAHKGYWTLENLKNESKTPLIPNPERFLFNNSIPKQLNKKSLISLNLAVLRIKGDNKDYDNDEKRRINNNEKEKEKIKKLIQTNF</sequence>
<dbReference type="Proteomes" id="UP000605970">
    <property type="component" value="Unassembled WGS sequence"/>
</dbReference>
<accession>A0A8T0A502</accession>
<dbReference type="OrthoDB" id="6252479at2759"/>
<reference evidence="1" key="1">
    <citation type="journal article" date="2020" name="Ecol. Evol.">
        <title>Genome structure and content of the rice root-knot nematode (Meloidogyne graminicola).</title>
        <authorList>
            <person name="Phan N.T."/>
            <person name="Danchin E.G.J."/>
            <person name="Klopp C."/>
            <person name="Perfus-Barbeoch L."/>
            <person name="Kozlowski D.K."/>
            <person name="Koutsovoulos G.D."/>
            <person name="Lopez-Roques C."/>
            <person name="Bouchez O."/>
            <person name="Zahm M."/>
            <person name="Besnard G."/>
            <person name="Bellafiore S."/>
        </authorList>
    </citation>
    <scope>NUCLEOTIDE SEQUENCE</scope>
    <source>
        <strain evidence="1">VN-18</strain>
    </source>
</reference>